<name>A0A0G4E8Q2_VITBC</name>
<feature type="region of interest" description="Disordered" evidence="12">
    <location>
        <begin position="437"/>
        <end position="457"/>
    </location>
</feature>
<dbReference type="GO" id="GO:0004350">
    <property type="term" value="F:glutamate-5-semialdehyde dehydrogenase activity"/>
    <property type="evidence" value="ECO:0007669"/>
    <property type="project" value="UniProtKB-EC"/>
</dbReference>
<evidence type="ECO:0000256" key="7">
    <source>
        <dbReference type="ARBA" id="ARBA00049024"/>
    </source>
</evidence>
<gene>
    <name evidence="14" type="ORF">Vbra_19967</name>
</gene>
<evidence type="ECO:0000256" key="9">
    <source>
        <dbReference type="ARBA" id="ARBA00060997"/>
    </source>
</evidence>
<evidence type="ECO:0000256" key="12">
    <source>
        <dbReference type="SAM" id="MobiDB-lite"/>
    </source>
</evidence>
<dbReference type="PROSITE" id="PS01223">
    <property type="entry name" value="PROA"/>
    <property type="match status" value="1"/>
</dbReference>
<evidence type="ECO:0000256" key="1">
    <source>
        <dbReference type="ARBA" id="ARBA00004985"/>
    </source>
</evidence>
<dbReference type="InterPro" id="IPR016162">
    <property type="entry name" value="Ald_DH_N"/>
</dbReference>
<evidence type="ECO:0000256" key="2">
    <source>
        <dbReference type="ARBA" id="ARBA00013002"/>
    </source>
</evidence>
<evidence type="ECO:0000256" key="4">
    <source>
        <dbReference type="ARBA" id="ARBA00022650"/>
    </source>
</evidence>
<dbReference type="GO" id="GO:0055129">
    <property type="term" value="P:L-proline biosynthetic process"/>
    <property type="evidence" value="ECO:0007669"/>
    <property type="project" value="UniProtKB-UniPathway"/>
</dbReference>
<evidence type="ECO:0000256" key="6">
    <source>
        <dbReference type="ARBA" id="ARBA00023002"/>
    </source>
</evidence>
<comment type="function">
    <text evidence="8">Catalyzes the NADPH dependent reduction of L-gamma-glutamyl 5-phosphate into L-glutamate 5-semialdehyde and phosphate. The product spontaneously undergoes cyclization to form 1-pyrroline-5-carboxylate.</text>
</comment>
<dbReference type="PANTHER" id="PTHR11063:SF8">
    <property type="entry name" value="DELTA-1-PYRROLINE-5-CARBOXYLATE SYNTHASE"/>
    <property type="match status" value="1"/>
</dbReference>
<evidence type="ECO:0000259" key="13">
    <source>
        <dbReference type="Pfam" id="PF00171"/>
    </source>
</evidence>
<dbReference type="VEuPathDB" id="CryptoDB:Vbra_19967"/>
<dbReference type="InterPro" id="IPR015590">
    <property type="entry name" value="Aldehyde_DH_dom"/>
</dbReference>
<dbReference type="Pfam" id="PF00171">
    <property type="entry name" value="Aldedh"/>
    <property type="match status" value="1"/>
</dbReference>
<evidence type="ECO:0000256" key="8">
    <source>
        <dbReference type="ARBA" id="ARBA00059423"/>
    </source>
</evidence>
<dbReference type="InterPro" id="IPR016163">
    <property type="entry name" value="Ald_DH_C"/>
</dbReference>
<dbReference type="STRING" id="1169540.A0A0G4E8Q2"/>
<dbReference type="UniPathway" id="UPA00098">
    <property type="reaction ID" value="UER00360"/>
</dbReference>
<dbReference type="EC" id="1.2.1.41" evidence="2"/>
<dbReference type="NCBIfam" id="TIGR00407">
    <property type="entry name" value="proA"/>
    <property type="match status" value="1"/>
</dbReference>
<evidence type="ECO:0000256" key="3">
    <source>
        <dbReference type="ARBA" id="ARBA00022605"/>
    </source>
</evidence>
<evidence type="ECO:0000256" key="5">
    <source>
        <dbReference type="ARBA" id="ARBA00022857"/>
    </source>
</evidence>
<dbReference type="InterPro" id="IPR000965">
    <property type="entry name" value="GPR_dom"/>
</dbReference>
<evidence type="ECO:0000313" key="15">
    <source>
        <dbReference type="Proteomes" id="UP000041254"/>
    </source>
</evidence>
<dbReference type="GO" id="GO:0050661">
    <property type="term" value="F:NADP binding"/>
    <property type="evidence" value="ECO:0007669"/>
    <property type="project" value="InterPro"/>
</dbReference>
<evidence type="ECO:0000256" key="11">
    <source>
        <dbReference type="ARBA" id="ARBA00077451"/>
    </source>
</evidence>
<dbReference type="Proteomes" id="UP000041254">
    <property type="component" value="Unassembled WGS sequence"/>
</dbReference>
<feature type="domain" description="Aldehyde dehydrogenase" evidence="13">
    <location>
        <begin position="14"/>
        <end position="298"/>
    </location>
</feature>
<keyword evidence="3" id="KW-0028">Amino-acid biosynthesis</keyword>
<organism evidence="14 15">
    <name type="scientific">Vitrella brassicaformis (strain CCMP3155)</name>
    <dbReference type="NCBI Taxonomy" id="1169540"/>
    <lineage>
        <taxon>Eukaryota</taxon>
        <taxon>Sar</taxon>
        <taxon>Alveolata</taxon>
        <taxon>Colpodellida</taxon>
        <taxon>Vitrellaceae</taxon>
        <taxon>Vitrella</taxon>
    </lineage>
</organism>
<dbReference type="AlphaFoldDB" id="A0A0G4E8Q2"/>
<keyword evidence="4" id="KW-0641">Proline biosynthesis</keyword>
<dbReference type="EMBL" id="CDMY01000022">
    <property type="protein sequence ID" value="CEL91764.1"/>
    <property type="molecule type" value="Genomic_DNA"/>
</dbReference>
<dbReference type="OrthoDB" id="1934954at2759"/>
<evidence type="ECO:0000313" key="14">
    <source>
        <dbReference type="EMBL" id="CEL91764.1"/>
    </source>
</evidence>
<accession>A0A0G4E8Q2</accession>
<keyword evidence="5" id="KW-0521">NADP</keyword>
<dbReference type="PANTHER" id="PTHR11063">
    <property type="entry name" value="GLUTAMATE SEMIALDEHYDE DEHYDROGENASE"/>
    <property type="match status" value="1"/>
</dbReference>
<comment type="similarity">
    <text evidence="9">Belongs to the gamma-glutamyl phosphate reductase family.</text>
</comment>
<dbReference type="InParanoid" id="A0A0G4E8Q2"/>
<comment type="catalytic activity">
    <reaction evidence="7">
        <text>L-glutamate 5-semialdehyde + phosphate + NADP(+) = L-glutamyl 5-phosphate + NADPH + H(+)</text>
        <dbReference type="Rhea" id="RHEA:19541"/>
        <dbReference type="ChEBI" id="CHEBI:15378"/>
        <dbReference type="ChEBI" id="CHEBI:43474"/>
        <dbReference type="ChEBI" id="CHEBI:57783"/>
        <dbReference type="ChEBI" id="CHEBI:58066"/>
        <dbReference type="ChEBI" id="CHEBI:58274"/>
        <dbReference type="ChEBI" id="CHEBI:58349"/>
        <dbReference type="EC" id="1.2.1.41"/>
    </reaction>
</comment>
<dbReference type="PIRSF" id="PIRSF000151">
    <property type="entry name" value="GPR"/>
    <property type="match status" value="1"/>
</dbReference>
<keyword evidence="15" id="KW-1185">Reference proteome</keyword>
<evidence type="ECO:0000256" key="10">
    <source>
        <dbReference type="ARBA" id="ARBA00075718"/>
    </source>
</evidence>
<comment type="pathway">
    <text evidence="1">Amino-acid biosynthesis; L-proline biosynthesis; L-glutamate 5-semialdehyde from L-glutamate: step 2/2.</text>
</comment>
<dbReference type="InterPro" id="IPR016161">
    <property type="entry name" value="Ald_DH/histidinol_DH"/>
</dbReference>
<dbReference type="OMA" id="KTQRYGT"/>
<sequence length="457" mass="49027">MNGTEGCGSGIPDIARQARAAAQQLAGLSTEAKNDALRLFKEELVKQRGLIQAANAADKREGEAAVSAGAMAPSLVKRLDCSGAKFETLLKGIDDIIGLPDPVGRCELSTQLADGLDLYRVTCPIGVLAIIFESRPEAAVQISSLALKSGNALILKGGKEAMRSNRALYDALAAALKRAPGVPATSVQLVDTREEVTSLLQCDKDIDLVIPRGSNALVRSIKDSTRIPVLGHADGLCAVYVDEECDLQQAVSIVEDSKMNYCSACNALETLLVHQKVAASFLPLLSERLAAHSVQYKADTRSLPHLSAQCTQPATQEDFHTEFLEPTMAVKVVDSAQEAIGHINAHGSHHTDCIVTSNSQTAETFLQFVDSAGVYHNASTRFADGFRYGFGAEVGISTNRIHSRGPVGLEGLVIHKYRLYGRGHVVGEVGKKYGFTHVHRDPRDTPTVDSIQTRQHP</sequence>
<dbReference type="Gene3D" id="3.40.309.10">
    <property type="entry name" value="Aldehyde Dehydrogenase, Chain A, domain 2"/>
    <property type="match status" value="1"/>
</dbReference>
<dbReference type="InterPro" id="IPR012134">
    <property type="entry name" value="Glu-5-SA_DH"/>
</dbReference>
<dbReference type="HAMAP" id="MF_00412">
    <property type="entry name" value="ProA"/>
    <property type="match status" value="1"/>
</dbReference>
<dbReference type="Gene3D" id="3.40.605.10">
    <property type="entry name" value="Aldehyde Dehydrogenase, Chain A, domain 1"/>
    <property type="match status" value="1"/>
</dbReference>
<keyword evidence="6" id="KW-0560">Oxidoreductase</keyword>
<dbReference type="SUPFAM" id="SSF53720">
    <property type="entry name" value="ALDH-like"/>
    <property type="match status" value="1"/>
</dbReference>
<dbReference type="NCBIfam" id="NF001221">
    <property type="entry name" value="PRK00197.1"/>
    <property type="match status" value="1"/>
</dbReference>
<protein>
    <recommendedName>
        <fullName evidence="2">glutamate-5-semialdehyde dehydrogenase</fullName>
        <ecNumber evidence="2">1.2.1.41</ecNumber>
    </recommendedName>
    <alternativeName>
        <fullName evidence="11">Glutamate-5-semialdehyde dehydrogenase</fullName>
    </alternativeName>
    <alternativeName>
        <fullName evidence="10">Glutamyl-gamma-semialdehyde dehydrogenase</fullName>
    </alternativeName>
</protein>
<proteinExistence type="inferred from homology"/>
<reference evidence="14 15" key="1">
    <citation type="submission" date="2014-11" db="EMBL/GenBank/DDBJ databases">
        <authorList>
            <person name="Zhu J."/>
            <person name="Qi W."/>
            <person name="Song R."/>
        </authorList>
    </citation>
    <scope>NUCLEOTIDE SEQUENCE [LARGE SCALE GENOMIC DNA]</scope>
</reference>
<dbReference type="CDD" id="cd07079">
    <property type="entry name" value="ALDH_F18-19_ProA-GPR"/>
    <property type="match status" value="1"/>
</dbReference>
<feature type="compositionally biased region" description="Polar residues" evidence="12">
    <location>
        <begin position="447"/>
        <end position="457"/>
    </location>
</feature>
<dbReference type="FunFam" id="3.40.309.10:FF:000006">
    <property type="entry name" value="Gamma-glutamyl phosphate reductase"/>
    <property type="match status" value="1"/>
</dbReference>
<dbReference type="InterPro" id="IPR020593">
    <property type="entry name" value="G-glutamylP_reductase_CS"/>
</dbReference>
<dbReference type="PhylomeDB" id="A0A0G4E8Q2"/>